<dbReference type="AlphaFoldDB" id="F0S2U8"/>
<keyword evidence="4 7" id="KW-0812">Transmembrane</keyword>
<feature type="domain" description="Glycine transporter" evidence="8">
    <location>
        <begin position="6"/>
        <end position="79"/>
    </location>
</feature>
<dbReference type="FunCoup" id="F0S2U8">
    <property type="interactions" value="127"/>
</dbReference>
<feature type="transmembrane region" description="Helical" evidence="7">
    <location>
        <begin position="172"/>
        <end position="191"/>
    </location>
</feature>
<reference evidence="10" key="2">
    <citation type="submission" date="2011-02" db="EMBL/GenBank/DDBJ databases">
        <title>The complete genome of Desulfurobacterium thermolithotrophum DSM 11699.</title>
        <authorList>
            <consortium name="US DOE Joint Genome Institute (JGI-PGF)"/>
            <person name="Lucas S."/>
            <person name="Copeland A."/>
            <person name="Lapidus A."/>
            <person name="Bruce D."/>
            <person name="Goodwin L."/>
            <person name="Pitluck S."/>
            <person name="Kyrpides N."/>
            <person name="Mavromatis K."/>
            <person name="Pagani I."/>
            <person name="Ivanova N."/>
            <person name="Mikhailova N."/>
            <person name="Daligault H."/>
            <person name="Detter J.C."/>
            <person name="Tapia R."/>
            <person name="Han C."/>
            <person name="Land M."/>
            <person name="Hauser L."/>
            <person name="Markowitz V."/>
            <person name="Cheng J.-F."/>
            <person name="Hugenholtz P."/>
            <person name="Woyke T."/>
            <person name="Wu D."/>
            <person name="Spring S."/>
            <person name="Brambilla E."/>
            <person name="Klenk H.-P."/>
            <person name="Eisen J.A."/>
        </authorList>
    </citation>
    <scope>NUCLEOTIDE SEQUENCE [LARGE SCALE GENOMIC DNA]</scope>
    <source>
        <strain evidence="10">DSM 11699 / BSA</strain>
    </source>
</reference>
<feature type="transmembrane region" description="Helical" evidence="7">
    <location>
        <begin position="30"/>
        <end position="47"/>
    </location>
</feature>
<dbReference type="Proteomes" id="UP000007102">
    <property type="component" value="Chromosome"/>
</dbReference>
<reference evidence="9 10" key="1">
    <citation type="journal article" date="2011" name="Stand. Genomic Sci.">
        <title>Complete genome sequence of the thermophilic sulfur-reducer Desulfurobacterium thermolithotrophum type strain (BSA(T)) from a deep-sea hydrothermal vent.</title>
        <authorList>
            <person name="Goker M."/>
            <person name="Daligault H."/>
            <person name="Mwirichia R."/>
            <person name="Lapidus A."/>
            <person name="Lucas S."/>
            <person name="Deshpande S."/>
            <person name="Pagani I."/>
            <person name="Tapia R."/>
            <person name="Cheng J.F."/>
            <person name="Goodwin L."/>
            <person name="Pitluck S."/>
            <person name="Liolios K."/>
            <person name="Ivanova N."/>
            <person name="Mavromatis K."/>
            <person name="Mikhailova N."/>
            <person name="Pati A."/>
            <person name="Chen A."/>
            <person name="Palaniappan K."/>
            <person name="Han C."/>
            <person name="Land M."/>
            <person name="Hauser L."/>
            <person name="Pan C."/>
            <person name="Brambilla E.M."/>
            <person name="Rohde M."/>
            <person name="Spring S."/>
            <person name="Sikorski J."/>
            <person name="Wirth R."/>
            <person name="Detter J.C."/>
            <person name="Woyke T."/>
            <person name="Bristow J."/>
            <person name="Eisen J.A."/>
            <person name="Markowitz V."/>
            <person name="Hugenholtz P."/>
            <person name="Kyrpides N.C."/>
            <person name="Klenk H.P."/>
        </authorList>
    </citation>
    <scope>NUCLEOTIDE SEQUENCE [LARGE SCALE GENOMIC DNA]</scope>
    <source>
        <strain evidence="10">DSM 11699 / BSA</strain>
    </source>
</reference>
<feature type="transmembrane region" description="Helical" evidence="7">
    <location>
        <begin position="118"/>
        <end position="139"/>
    </location>
</feature>
<evidence type="ECO:0000256" key="3">
    <source>
        <dbReference type="ARBA" id="ARBA00022475"/>
    </source>
</evidence>
<dbReference type="RefSeq" id="WP_013638128.1">
    <property type="nucleotide sequence ID" value="NC_015185.1"/>
</dbReference>
<evidence type="ECO:0000313" key="9">
    <source>
        <dbReference type="EMBL" id="ADY73170.1"/>
    </source>
</evidence>
<dbReference type="STRING" id="868864.Dester_0519"/>
<dbReference type="InParanoid" id="F0S2U8"/>
<keyword evidence="10" id="KW-1185">Reference proteome</keyword>
<evidence type="ECO:0000256" key="1">
    <source>
        <dbReference type="ARBA" id="ARBA00004651"/>
    </source>
</evidence>
<keyword evidence="6 7" id="KW-0472">Membrane</keyword>
<dbReference type="EMBL" id="CP002543">
    <property type="protein sequence ID" value="ADY73170.1"/>
    <property type="molecule type" value="Genomic_DNA"/>
</dbReference>
<evidence type="ECO:0000256" key="7">
    <source>
        <dbReference type="SAM" id="Phobius"/>
    </source>
</evidence>
<accession>F0S2U8</accession>
<feature type="domain" description="Glycine transporter" evidence="8">
    <location>
        <begin position="94"/>
        <end position="167"/>
    </location>
</feature>
<dbReference type="GO" id="GO:0005886">
    <property type="term" value="C:plasma membrane"/>
    <property type="evidence" value="ECO:0007669"/>
    <property type="project" value="UniProtKB-SubCell"/>
</dbReference>
<name>F0S2U8_DESTD</name>
<proteinExistence type="inferred from homology"/>
<feature type="transmembrane region" description="Helical" evidence="7">
    <location>
        <begin position="151"/>
        <end position="166"/>
    </location>
</feature>
<evidence type="ECO:0000313" key="10">
    <source>
        <dbReference type="Proteomes" id="UP000007102"/>
    </source>
</evidence>
<gene>
    <name evidence="9" type="ordered locus">Dester_0519</name>
</gene>
<dbReference type="eggNOG" id="COG2860">
    <property type="taxonomic scope" value="Bacteria"/>
</dbReference>
<comment type="similarity">
    <text evidence="2">Belongs to the UPF0126 family.</text>
</comment>
<evidence type="ECO:0000256" key="6">
    <source>
        <dbReference type="ARBA" id="ARBA00023136"/>
    </source>
</evidence>
<feature type="transmembrane region" description="Helical" evidence="7">
    <location>
        <begin position="59"/>
        <end position="79"/>
    </location>
</feature>
<dbReference type="Pfam" id="PF03458">
    <property type="entry name" value="Gly_transporter"/>
    <property type="match status" value="2"/>
</dbReference>
<keyword evidence="3" id="KW-1003">Cell membrane</keyword>
<dbReference type="KEGG" id="dte:Dester_0519"/>
<organism evidence="9 10">
    <name type="scientific">Desulfurobacterium thermolithotrophum (strain DSM 11699 / BSA)</name>
    <dbReference type="NCBI Taxonomy" id="868864"/>
    <lineage>
        <taxon>Bacteria</taxon>
        <taxon>Pseudomonadati</taxon>
        <taxon>Aquificota</taxon>
        <taxon>Aquificia</taxon>
        <taxon>Desulfurobacteriales</taxon>
        <taxon>Desulfurobacteriaceae</taxon>
        <taxon>Desulfurobacterium</taxon>
    </lineage>
</organism>
<dbReference type="PANTHER" id="PTHR30506">
    <property type="entry name" value="INNER MEMBRANE PROTEIN"/>
    <property type="match status" value="1"/>
</dbReference>
<evidence type="ECO:0000256" key="2">
    <source>
        <dbReference type="ARBA" id="ARBA00008193"/>
    </source>
</evidence>
<dbReference type="PANTHER" id="PTHR30506:SF3">
    <property type="entry name" value="UPF0126 INNER MEMBRANE PROTEIN YADS-RELATED"/>
    <property type="match status" value="1"/>
</dbReference>
<keyword evidence="5 7" id="KW-1133">Transmembrane helix</keyword>
<evidence type="ECO:0000256" key="4">
    <source>
        <dbReference type="ARBA" id="ARBA00022692"/>
    </source>
</evidence>
<protein>
    <submittedName>
        <fullName evidence="9">Uncharacterized protein family UPF0126</fullName>
    </submittedName>
</protein>
<evidence type="ECO:0000256" key="5">
    <source>
        <dbReference type="ARBA" id="ARBA00022989"/>
    </source>
</evidence>
<dbReference type="InterPro" id="IPR005115">
    <property type="entry name" value="Gly_transporter"/>
</dbReference>
<comment type="subcellular location">
    <subcellularLocation>
        <location evidence="1">Cell membrane</location>
        <topology evidence="1">Multi-pass membrane protein</topology>
    </subcellularLocation>
</comment>
<evidence type="ECO:0000259" key="8">
    <source>
        <dbReference type="Pfam" id="PF03458"/>
    </source>
</evidence>
<sequence>MFVFDFLNGIGLLAFAASGVFKGINKKLDLLGITTLGFLTALGGGIIRDIIVNKTPTAFISYKDISITIIGIILSLFFYVKFKKDLSTKKVIKYFDAVGLAAFSVTGFIIGMENDINSFGIVLLGLITGTGGGLISDILTGEVPFILKEDFYASCSIIGGIVFVFLEKLQVSFEITSLITLCLVFIVRILAIEKGWSLPRVGGKF</sequence>
<dbReference type="HOGENOM" id="CLU_064906_2_1_0"/>
<feature type="transmembrane region" description="Helical" evidence="7">
    <location>
        <begin position="91"/>
        <end position="112"/>
    </location>
</feature>